<evidence type="ECO:0000313" key="1">
    <source>
        <dbReference type="EMBL" id="KAL0967597.1"/>
    </source>
</evidence>
<dbReference type="AlphaFoldDB" id="A0ABD0WV92"/>
<reference evidence="1 2" key="1">
    <citation type="submission" date="2024-06" db="EMBL/GenBank/DDBJ databases">
        <authorList>
            <person name="Pan Q."/>
            <person name="Wen M."/>
            <person name="Jouanno E."/>
            <person name="Zahm M."/>
            <person name="Klopp C."/>
            <person name="Cabau C."/>
            <person name="Louis A."/>
            <person name="Berthelot C."/>
            <person name="Parey E."/>
            <person name="Roest Crollius H."/>
            <person name="Montfort J."/>
            <person name="Robinson-Rechavi M."/>
            <person name="Bouchez O."/>
            <person name="Lampietro C."/>
            <person name="Lopez Roques C."/>
            <person name="Donnadieu C."/>
            <person name="Postlethwait J."/>
            <person name="Bobe J."/>
            <person name="Verreycken H."/>
            <person name="Guiguen Y."/>
        </authorList>
    </citation>
    <scope>NUCLEOTIDE SEQUENCE [LARGE SCALE GENOMIC DNA]</scope>
    <source>
        <strain evidence="1">Up_M1</strain>
        <tissue evidence="1">Testis</tissue>
    </source>
</reference>
<dbReference type="EMBL" id="JAGEUA010000008">
    <property type="protein sequence ID" value="KAL0967597.1"/>
    <property type="molecule type" value="Genomic_DNA"/>
</dbReference>
<dbReference type="Proteomes" id="UP001557470">
    <property type="component" value="Unassembled WGS sequence"/>
</dbReference>
<organism evidence="1 2">
    <name type="scientific">Umbra pygmaea</name>
    <name type="common">Eastern mudminnow</name>
    <dbReference type="NCBI Taxonomy" id="75934"/>
    <lineage>
        <taxon>Eukaryota</taxon>
        <taxon>Metazoa</taxon>
        <taxon>Chordata</taxon>
        <taxon>Craniata</taxon>
        <taxon>Vertebrata</taxon>
        <taxon>Euteleostomi</taxon>
        <taxon>Actinopterygii</taxon>
        <taxon>Neopterygii</taxon>
        <taxon>Teleostei</taxon>
        <taxon>Protacanthopterygii</taxon>
        <taxon>Esociformes</taxon>
        <taxon>Umbridae</taxon>
        <taxon>Umbra</taxon>
    </lineage>
</organism>
<proteinExistence type="predicted"/>
<gene>
    <name evidence="1" type="ORF">UPYG_G00254280</name>
</gene>
<name>A0ABD0WV92_UMBPY</name>
<protein>
    <submittedName>
        <fullName evidence="1">Uncharacterized protein</fullName>
    </submittedName>
</protein>
<comment type="caution">
    <text evidence="1">The sequence shown here is derived from an EMBL/GenBank/DDBJ whole genome shotgun (WGS) entry which is preliminary data.</text>
</comment>
<evidence type="ECO:0000313" key="2">
    <source>
        <dbReference type="Proteomes" id="UP001557470"/>
    </source>
</evidence>
<sequence>MLNKLAYRQLDKRVTYQQVRYRLPPISSPVGRVRCPLVVSKSLKATSEFRALTPTAKNNGELCYPGA</sequence>
<keyword evidence="2" id="KW-1185">Reference proteome</keyword>
<accession>A0ABD0WV92</accession>